<evidence type="ECO:0000259" key="3">
    <source>
        <dbReference type="PROSITE" id="PS51670"/>
    </source>
</evidence>
<feature type="compositionally biased region" description="Basic and acidic residues" evidence="2">
    <location>
        <begin position="311"/>
        <end position="335"/>
    </location>
</feature>
<gene>
    <name evidence="4" type="ORF">ASIM_LOCUS12808</name>
</gene>
<dbReference type="Proteomes" id="UP000267096">
    <property type="component" value="Unassembled WGS sequence"/>
</dbReference>
<feature type="domain" description="ShKT" evidence="3">
    <location>
        <begin position="108"/>
        <end position="143"/>
    </location>
</feature>
<dbReference type="InterPro" id="IPR003582">
    <property type="entry name" value="ShKT_dom"/>
</dbReference>
<evidence type="ECO:0000313" key="6">
    <source>
        <dbReference type="WBParaSite" id="ASIM_0001338001-mRNA-1"/>
    </source>
</evidence>
<evidence type="ECO:0000256" key="1">
    <source>
        <dbReference type="PROSITE-ProRule" id="PRU01005"/>
    </source>
</evidence>
<organism evidence="6">
    <name type="scientific">Anisakis simplex</name>
    <name type="common">Herring worm</name>
    <dbReference type="NCBI Taxonomy" id="6269"/>
    <lineage>
        <taxon>Eukaryota</taxon>
        <taxon>Metazoa</taxon>
        <taxon>Ecdysozoa</taxon>
        <taxon>Nematoda</taxon>
        <taxon>Chromadorea</taxon>
        <taxon>Rhabditida</taxon>
        <taxon>Spirurina</taxon>
        <taxon>Ascaridomorpha</taxon>
        <taxon>Ascaridoidea</taxon>
        <taxon>Anisakidae</taxon>
        <taxon>Anisakis</taxon>
        <taxon>Anisakis simplex complex</taxon>
    </lineage>
</organism>
<comment type="caution">
    <text evidence="1">Lacks conserved residue(s) required for the propagation of feature annotation.</text>
</comment>
<name>A0A0M3JY79_ANISI</name>
<accession>A0A0M3JY79</accession>
<feature type="region of interest" description="Disordered" evidence="2">
    <location>
        <begin position="311"/>
        <end position="344"/>
    </location>
</feature>
<dbReference type="WBParaSite" id="ASIM_0001338001-mRNA-1">
    <property type="protein sequence ID" value="ASIM_0001338001-mRNA-1"/>
    <property type="gene ID" value="ASIM_0001338001"/>
</dbReference>
<reference evidence="6" key="1">
    <citation type="submission" date="2017-02" db="UniProtKB">
        <authorList>
            <consortium name="WormBaseParasite"/>
        </authorList>
    </citation>
    <scope>IDENTIFICATION</scope>
</reference>
<evidence type="ECO:0000313" key="4">
    <source>
        <dbReference type="EMBL" id="VDK48190.1"/>
    </source>
</evidence>
<sequence length="344" mass="35733">MREHLLAALSQQGLYLALIISRILPVSSALGYGYGFPYASFGNNCGRCNRASTCRPFGGGMLGSGSCNMMTGSALYNGYGSLGINSGYMSGMSSPIGTSLLPTAFNSCQDQSTQCAIWASTGQCASGAEYIRRVCPQSCGTGCLRGTFGNYGSLSSGYGVGSGYDLYGMGSGLSSDALLNPLLNNAGAGYQTEGLMGHPYGMNSLYRPYGLGSNYGFGSQLGLNAGLGVGLNGYGVGLMDALDNSHGNGYGGGYGMGTAMNPNYGGLSNIGLELGTNLGMYAQNAGYGLYGRNLLNPIGVRRSGIYPYSQKEKKEAVPIKSSDTPKRQPRREEVLSRVAGLQSE</sequence>
<dbReference type="OrthoDB" id="5868945at2759"/>
<dbReference type="Pfam" id="PF01549">
    <property type="entry name" value="ShK"/>
    <property type="match status" value="1"/>
</dbReference>
<reference evidence="4 5" key="2">
    <citation type="submission" date="2018-11" db="EMBL/GenBank/DDBJ databases">
        <authorList>
            <consortium name="Pathogen Informatics"/>
        </authorList>
    </citation>
    <scope>NUCLEOTIDE SEQUENCE [LARGE SCALE GENOMIC DNA]</scope>
</reference>
<proteinExistence type="predicted"/>
<dbReference type="EMBL" id="UYRR01031253">
    <property type="protein sequence ID" value="VDK48190.1"/>
    <property type="molecule type" value="Genomic_DNA"/>
</dbReference>
<dbReference type="AlphaFoldDB" id="A0A0M3JY79"/>
<keyword evidence="5" id="KW-1185">Reference proteome</keyword>
<evidence type="ECO:0000256" key="2">
    <source>
        <dbReference type="SAM" id="MobiDB-lite"/>
    </source>
</evidence>
<evidence type="ECO:0000313" key="5">
    <source>
        <dbReference type="Proteomes" id="UP000267096"/>
    </source>
</evidence>
<protein>
    <submittedName>
        <fullName evidence="6">ShKT domain-containing protein</fullName>
    </submittedName>
</protein>
<dbReference type="PROSITE" id="PS51670">
    <property type="entry name" value="SHKT"/>
    <property type="match status" value="1"/>
</dbReference>